<dbReference type="Proteomes" id="UP001055879">
    <property type="component" value="Linkage Group LG06"/>
</dbReference>
<evidence type="ECO:0000313" key="1">
    <source>
        <dbReference type="EMBL" id="KAI3720161.1"/>
    </source>
</evidence>
<comment type="caution">
    <text evidence="1">The sequence shown here is derived from an EMBL/GenBank/DDBJ whole genome shotgun (WGS) entry which is preliminary data.</text>
</comment>
<evidence type="ECO:0000313" key="2">
    <source>
        <dbReference type="Proteomes" id="UP001055879"/>
    </source>
</evidence>
<name>A0ACB9BEF9_ARCLA</name>
<dbReference type="EMBL" id="CM042052">
    <property type="protein sequence ID" value="KAI3720161.1"/>
    <property type="molecule type" value="Genomic_DNA"/>
</dbReference>
<organism evidence="1 2">
    <name type="scientific">Arctium lappa</name>
    <name type="common">Greater burdock</name>
    <name type="synonym">Lappa major</name>
    <dbReference type="NCBI Taxonomy" id="4217"/>
    <lineage>
        <taxon>Eukaryota</taxon>
        <taxon>Viridiplantae</taxon>
        <taxon>Streptophyta</taxon>
        <taxon>Embryophyta</taxon>
        <taxon>Tracheophyta</taxon>
        <taxon>Spermatophyta</taxon>
        <taxon>Magnoliopsida</taxon>
        <taxon>eudicotyledons</taxon>
        <taxon>Gunneridae</taxon>
        <taxon>Pentapetalae</taxon>
        <taxon>asterids</taxon>
        <taxon>campanulids</taxon>
        <taxon>Asterales</taxon>
        <taxon>Asteraceae</taxon>
        <taxon>Carduoideae</taxon>
        <taxon>Cardueae</taxon>
        <taxon>Arctiinae</taxon>
        <taxon>Arctium</taxon>
    </lineage>
</organism>
<gene>
    <name evidence="1" type="ORF">L6452_21074</name>
</gene>
<reference evidence="2" key="1">
    <citation type="journal article" date="2022" name="Mol. Ecol. Resour.">
        <title>The genomes of chicory, endive, great burdock and yacon provide insights into Asteraceae palaeo-polyploidization history and plant inulin production.</title>
        <authorList>
            <person name="Fan W."/>
            <person name="Wang S."/>
            <person name="Wang H."/>
            <person name="Wang A."/>
            <person name="Jiang F."/>
            <person name="Liu H."/>
            <person name="Zhao H."/>
            <person name="Xu D."/>
            <person name="Zhang Y."/>
        </authorList>
    </citation>
    <scope>NUCLEOTIDE SEQUENCE [LARGE SCALE GENOMIC DNA]</scope>
    <source>
        <strain evidence="2">cv. Niubang</strain>
    </source>
</reference>
<proteinExistence type="predicted"/>
<sequence length="215" mass="23902">MSQPSIWHWHLKAFVVHISSLIGSVRLSVNLCVLFWKKNSLGLNVNVNVERSNRRSDETSLVGDSIILGREGDKEALLDKLLENEVCNQNVSIVSIVGMGGIGKTTLAKVLYNQEQVKYHFELKAWVCVSEDFDVFNISKAIFQAVDGNSQEFANLDLLHVALKEKLSNKRGALATSTSSSEAVLEESLLEKSSPSFIIVGGRESVFDQFGFRER</sequence>
<accession>A0ACB9BEF9</accession>
<reference evidence="1 2" key="2">
    <citation type="journal article" date="2022" name="Mol. Ecol. Resour.">
        <title>The genomes of chicory, endive, great burdock and yacon provide insights into Asteraceae paleo-polyploidization history and plant inulin production.</title>
        <authorList>
            <person name="Fan W."/>
            <person name="Wang S."/>
            <person name="Wang H."/>
            <person name="Wang A."/>
            <person name="Jiang F."/>
            <person name="Liu H."/>
            <person name="Zhao H."/>
            <person name="Xu D."/>
            <person name="Zhang Y."/>
        </authorList>
    </citation>
    <scope>NUCLEOTIDE SEQUENCE [LARGE SCALE GENOMIC DNA]</scope>
    <source>
        <strain evidence="2">cv. Niubang</strain>
    </source>
</reference>
<protein>
    <submittedName>
        <fullName evidence="1">Uncharacterized protein</fullName>
    </submittedName>
</protein>
<keyword evidence="2" id="KW-1185">Reference proteome</keyword>